<dbReference type="EMBL" id="MT143774">
    <property type="protein sequence ID" value="QJB02308.1"/>
    <property type="molecule type" value="Genomic_DNA"/>
</dbReference>
<reference evidence="2" key="1">
    <citation type="submission" date="2020-03" db="EMBL/GenBank/DDBJ databases">
        <title>The deep terrestrial virosphere.</title>
        <authorList>
            <person name="Holmfeldt K."/>
            <person name="Nilsson E."/>
            <person name="Simone D."/>
            <person name="Lopez-Fernandez M."/>
            <person name="Wu X."/>
            <person name="de Brujin I."/>
            <person name="Lundin D."/>
            <person name="Andersson A."/>
            <person name="Bertilsson S."/>
            <person name="Dopson M."/>
        </authorList>
    </citation>
    <scope>NUCLEOTIDE SEQUENCE</scope>
    <source>
        <strain evidence="2">MM171B01367</strain>
    </source>
</reference>
<gene>
    <name evidence="2" type="ORF">MM171B01367_0002</name>
</gene>
<name>A0A6M3M4S4_9ZZZZ</name>
<feature type="transmembrane region" description="Helical" evidence="1">
    <location>
        <begin position="12"/>
        <end position="37"/>
    </location>
</feature>
<dbReference type="AlphaFoldDB" id="A0A6M3M4S4"/>
<evidence type="ECO:0000313" key="2">
    <source>
        <dbReference type="EMBL" id="QJB02308.1"/>
    </source>
</evidence>
<feature type="transmembrane region" description="Helical" evidence="1">
    <location>
        <begin position="43"/>
        <end position="62"/>
    </location>
</feature>
<protein>
    <submittedName>
        <fullName evidence="2">Uncharacterized protein</fullName>
    </submittedName>
</protein>
<keyword evidence="1" id="KW-0812">Transmembrane</keyword>
<keyword evidence="1" id="KW-1133">Transmembrane helix</keyword>
<accession>A0A6M3M4S4</accession>
<proteinExistence type="predicted"/>
<feature type="transmembrane region" description="Helical" evidence="1">
    <location>
        <begin position="82"/>
        <end position="102"/>
    </location>
</feature>
<sequence>MTKEQKTGCWLALIALLISPITITLKGLVLTILWRWFVVPVTGLPALSIPMALGISLIAGYLTEQYIKQPKDDDEDQVHSLIVGIVKGFLSPAFALFFGWIYHSLVR</sequence>
<evidence type="ECO:0000256" key="1">
    <source>
        <dbReference type="SAM" id="Phobius"/>
    </source>
</evidence>
<organism evidence="2">
    <name type="scientific">viral metagenome</name>
    <dbReference type="NCBI Taxonomy" id="1070528"/>
    <lineage>
        <taxon>unclassified sequences</taxon>
        <taxon>metagenomes</taxon>
        <taxon>organismal metagenomes</taxon>
    </lineage>
</organism>
<keyword evidence="1" id="KW-0472">Membrane</keyword>